<gene>
    <name evidence="1" type="ORF">EJD97_012708</name>
</gene>
<evidence type="ECO:0000313" key="1">
    <source>
        <dbReference type="EMBL" id="TMW92670.1"/>
    </source>
</evidence>
<organism evidence="1">
    <name type="scientific">Solanum chilense</name>
    <name type="common">Tomato</name>
    <name type="synonym">Lycopersicon chilense</name>
    <dbReference type="NCBI Taxonomy" id="4083"/>
    <lineage>
        <taxon>Eukaryota</taxon>
        <taxon>Viridiplantae</taxon>
        <taxon>Streptophyta</taxon>
        <taxon>Embryophyta</taxon>
        <taxon>Tracheophyta</taxon>
        <taxon>Spermatophyta</taxon>
        <taxon>Magnoliopsida</taxon>
        <taxon>eudicotyledons</taxon>
        <taxon>Gunneridae</taxon>
        <taxon>Pentapetalae</taxon>
        <taxon>asterids</taxon>
        <taxon>lamiids</taxon>
        <taxon>Solanales</taxon>
        <taxon>Solanaceae</taxon>
        <taxon>Solanoideae</taxon>
        <taxon>Solaneae</taxon>
        <taxon>Solanum</taxon>
        <taxon>Solanum subgen. Lycopersicon</taxon>
    </lineage>
</organism>
<dbReference type="EMBL" id="RXGB01003249">
    <property type="protein sequence ID" value="TMW92670.1"/>
    <property type="molecule type" value="Genomic_DNA"/>
</dbReference>
<comment type="caution">
    <text evidence="1">The sequence shown here is derived from an EMBL/GenBank/DDBJ whole genome shotgun (WGS) entry which is preliminary data.</text>
</comment>
<accession>A0A6N2BFT6</accession>
<sequence length="196" mass="22349">MTMNSPATRKITYNRGKGKVTFSIFVDSDYIDLFQAPVSSSKDPSDLPFGMLITHIFESHFMFLEDFILVLIKHRYNCRAFLSMGFTHFGYFWGLKIDSDDVGATPIKYKDSFSTYVSTTILNTTLENLVEMHNKLDIMAITIAQVSDLMTKLSSMNEQIDSLNDLLLSALFKIDNVKDLIKETGVDVARIRIKLY</sequence>
<name>A0A6N2BFT6_SOLCI</name>
<protein>
    <submittedName>
        <fullName evidence="1">Uncharacterized protein</fullName>
    </submittedName>
</protein>
<dbReference type="AlphaFoldDB" id="A0A6N2BFT6"/>
<reference evidence="1" key="1">
    <citation type="submission" date="2019-05" db="EMBL/GenBank/DDBJ databases">
        <title>The de novo reference genome and transcriptome assemblies of the wild tomato species Solanum chilense.</title>
        <authorList>
            <person name="Stam R."/>
            <person name="Nosenko T."/>
            <person name="Hoerger A.C."/>
            <person name="Stephan W."/>
            <person name="Seidel M.A."/>
            <person name="Kuhn J.M.M."/>
            <person name="Haberer G."/>
            <person name="Tellier A."/>
        </authorList>
    </citation>
    <scope>NUCLEOTIDE SEQUENCE</scope>
    <source>
        <tissue evidence="1">Mature leaves</tissue>
    </source>
</reference>
<proteinExistence type="predicted"/>